<evidence type="ECO:0000256" key="1">
    <source>
        <dbReference type="SAM" id="SignalP"/>
    </source>
</evidence>
<accession>A0A0P7AWW9</accession>
<dbReference type="EMBL" id="LDJX01000001">
    <property type="protein sequence ID" value="KPM33251.1"/>
    <property type="molecule type" value="Genomic_DNA"/>
</dbReference>
<feature type="signal peptide" evidence="1">
    <location>
        <begin position="1"/>
        <end position="23"/>
    </location>
</feature>
<dbReference type="AlphaFoldDB" id="A0A0P7AWW9"/>
<proteinExistence type="predicted"/>
<evidence type="ECO:0000313" key="2">
    <source>
        <dbReference type="EMBL" id="KPM33251.1"/>
    </source>
</evidence>
<comment type="caution">
    <text evidence="2">The sequence shown here is derived from an EMBL/GenBank/DDBJ whole genome shotgun (WGS) entry which is preliminary data.</text>
</comment>
<name>A0A0P7AWW9_9FLAO</name>
<dbReference type="PATRIC" id="fig|1300341.3.peg.153"/>
<gene>
    <name evidence="2" type="ORF">I595_154</name>
</gene>
<protein>
    <submittedName>
        <fullName evidence="2">Ribonuclease Z</fullName>
    </submittedName>
</protein>
<dbReference type="InterPro" id="IPR005901">
    <property type="entry name" value="GLPGLI"/>
</dbReference>
<keyword evidence="1" id="KW-0732">Signal</keyword>
<organism evidence="2 3">
    <name type="scientific">Croceitalea dokdonensis DOKDO 023</name>
    <dbReference type="NCBI Taxonomy" id="1300341"/>
    <lineage>
        <taxon>Bacteria</taxon>
        <taxon>Pseudomonadati</taxon>
        <taxon>Bacteroidota</taxon>
        <taxon>Flavobacteriia</taxon>
        <taxon>Flavobacteriales</taxon>
        <taxon>Flavobacteriaceae</taxon>
        <taxon>Croceitalea</taxon>
    </lineage>
</organism>
<sequence length="281" mass="32238">MKIFHYTFCFIMCFAGMVTTGQAQEFQGQATYMSKSTMELGRWGARMSEAQKKQVMARMKNRLEKTFTLNFNKEASFFYEEDKLDAMSGATDSWGKNFARGDQYKNVKDNQLVQSQEFYGKQFLVKDKLQEIEWKMGKESKQIGQYLCFKATASVPTLELTWYDFSWSNLRQSQPKDSIGPDGNPVVVAPEVQMTDIEAWYTPQIPVSHGPGEYWGLPGLILEVSAGNTTMLCTKITMNPKGKLKLEAPDKGKEITKMAYQETITGKMKEMRDMRGRRRSR</sequence>
<dbReference type="OrthoDB" id="1068986at2"/>
<keyword evidence="3" id="KW-1185">Reference proteome</keyword>
<dbReference type="Proteomes" id="UP000050280">
    <property type="component" value="Unassembled WGS sequence"/>
</dbReference>
<feature type="chain" id="PRO_5006135143" evidence="1">
    <location>
        <begin position="24"/>
        <end position="281"/>
    </location>
</feature>
<dbReference type="RefSeq" id="WP_054557470.1">
    <property type="nucleotide sequence ID" value="NZ_LDJX01000001.1"/>
</dbReference>
<dbReference type="STRING" id="1300341.I595_154"/>
<evidence type="ECO:0000313" key="3">
    <source>
        <dbReference type="Proteomes" id="UP000050280"/>
    </source>
</evidence>
<reference evidence="2 3" key="1">
    <citation type="submission" date="2015-09" db="EMBL/GenBank/DDBJ databases">
        <title>Genome sequence of the marine flavobacterium Croceitalea dokdonensis DOKDO 023 that contains proton- and sodium-pumping rhodopsins.</title>
        <authorList>
            <person name="Kwon S.-K."/>
            <person name="Lee H.K."/>
            <person name="Kwak M.-J."/>
            <person name="Kim J.F."/>
        </authorList>
    </citation>
    <scope>NUCLEOTIDE SEQUENCE [LARGE SCALE GENOMIC DNA]</scope>
    <source>
        <strain evidence="2 3">DOKDO 023</strain>
    </source>
</reference>
<dbReference type="NCBIfam" id="TIGR01200">
    <property type="entry name" value="GLPGLI"/>
    <property type="match status" value="1"/>
</dbReference>
<dbReference type="Pfam" id="PF09697">
    <property type="entry name" value="Porph_ging"/>
    <property type="match status" value="1"/>
</dbReference>